<keyword evidence="2 4" id="KW-0238">DNA-binding</keyword>
<feature type="region of interest" description="Disordered" evidence="5">
    <location>
        <begin position="39"/>
        <end position="58"/>
    </location>
</feature>
<dbReference type="InterPro" id="IPR006600">
    <property type="entry name" value="HTH_CenpB_DNA-bd_dom"/>
</dbReference>
<feature type="DNA-binding region" description="H-T-H motif" evidence="4">
    <location>
        <begin position="22"/>
        <end position="42"/>
    </location>
</feature>
<comment type="caution">
    <text evidence="8">The sequence shown here is derived from an EMBL/GenBank/DDBJ whole genome shotgun (WGS) entry which is preliminary data.</text>
</comment>
<reference evidence="8" key="1">
    <citation type="submission" date="2020-01" db="EMBL/GenBank/DDBJ databases">
        <title>Identification and distribution of gene clusters putatively required for synthesis of sphingolipid metabolism inhibitors in phylogenetically diverse species of the filamentous fungus Fusarium.</title>
        <authorList>
            <person name="Kim H.-S."/>
            <person name="Busman M."/>
            <person name="Brown D.W."/>
            <person name="Divon H."/>
            <person name="Uhlig S."/>
            <person name="Proctor R.H."/>
        </authorList>
    </citation>
    <scope>NUCLEOTIDE SEQUENCE</scope>
    <source>
        <strain evidence="8">NRRL 53441</strain>
    </source>
</reference>
<evidence type="ECO:0000313" key="9">
    <source>
        <dbReference type="Proteomes" id="UP000605986"/>
    </source>
</evidence>
<dbReference type="InterPro" id="IPR007889">
    <property type="entry name" value="HTH_Psq"/>
</dbReference>
<organism evidence="8 9">
    <name type="scientific">Fusarium austroafricanum</name>
    <dbReference type="NCBI Taxonomy" id="2364996"/>
    <lineage>
        <taxon>Eukaryota</taxon>
        <taxon>Fungi</taxon>
        <taxon>Dikarya</taxon>
        <taxon>Ascomycota</taxon>
        <taxon>Pezizomycotina</taxon>
        <taxon>Sordariomycetes</taxon>
        <taxon>Hypocreomycetidae</taxon>
        <taxon>Hypocreales</taxon>
        <taxon>Nectriaceae</taxon>
        <taxon>Fusarium</taxon>
        <taxon>Fusarium concolor species complex</taxon>
    </lineage>
</organism>
<dbReference type="Pfam" id="PF03184">
    <property type="entry name" value="DDE_1"/>
    <property type="match status" value="1"/>
</dbReference>
<proteinExistence type="predicted"/>
<feature type="domain" description="HTH psq-type" evidence="6">
    <location>
        <begin position="1"/>
        <end position="46"/>
    </location>
</feature>
<feature type="region of interest" description="Disordered" evidence="5">
    <location>
        <begin position="389"/>
        <end position="418"/>
    </location>
</feature>
<evidence type="ECO:0000313" key="8">
    <source>
        <dbReference type="EMBL" id="KAF4435476.1"/>
    </source>
</evidence>
<keyword evidence="3 4" id="KW-0539">Nucleus</keyword>
<dbReference type="SMART" id="SM00674">
    <property type="entry name" value="CENPB"/>
    <property type="match status" value="1"/>
</dbReference>
<dbReference type="PANTHER" id="PTHR19303">
    <property type="entry name" value="TRANSPOSON"/>
    <property type="match status" value="1"/>
</dbReference>
<dbReference type="GO" id="GO:0003677">
    <property type="term" value="F:DNA binding"/>
    <property type="evidence" value="ECO:0007669"/>
    <property type="project" value="UniProtKB-UniRule"/>
</dbReference>
<dbReference type="PROSITE" id="PS50960">
    <property type="entry name" value="HTH_PSQ"/>
    <property type="match status" value="1"/>
</dbReference>
<dbReference type="Proteomes" id="UP000605986">
    <property type="component" value="Unassembled WGS sequence"/>
</dbReference>
<evidence type="ECO:0000256" key="4">
    <source>
        <dbReference type="PROSITE-ProRule" id="PRU00320"/>
    </source>
</evidence>
<dbReference type="PROSITE" id="PS51253">
    <property type="entry name" value="HTH_CENPB"/>
    <property type="match status" value="1"/>
</dbReference>
<protein>
    <recommendedName>
        <fullName evidence="10">HTH CENPB-type domain-containing protein</fullName>
    </recommendedName>
</protein>
<sequence length="418" mass="47421">MHKWTEEDMSAALLDVSKGVSINKAALCYGINRSTLQDRVKGRGTSQEHNKRRQKLSEGQEKKLMDWILIQDNLGCPVNHQQVRAFASKIAVRNGYPDGVGKNWLQSFLRRYPEVSTLRGKKIDIERYNGANTELIKAFFALLMLPDIRKIRQENRYNVDEVGMMEGIGLNGLVLGHSEKKEALLKQPGSRSWISILECISATGKVLTPLVIFKGKTVQQQYFPADLDFLNDWKFSCSPKGWTNNHLAFIWLKTVFIPQTKPEKEGEWRLLILDGHGSHMTEEFLWECYENKIFLLFLPAHSSHVLQPLDVAIFGPLKRLYRRYISDLAAVADCSTIGKISFLRNYYKARLEAISKNNIRAGFRATGLWPVNMTKPLMNPMVTETKKTPVPPVIPISPAKRKKAAAAGDRRPNSQAAV</sequence>
<comment type="subcellular location">
    <subcellularLocation>
        <location evidence="1 4">Nucleus</location>
    </subcellularLocation>
</comment>
<feature type="domain" description="HTH CENPB-type" evidence="7">
    <location>
        <begin position="48"/>
        <end position="118"/>
    </location>
</feature>
<gene>
    <name evidence="8" type="ORF">F53441_13499</name>
</gene>
<keyword evidence="9" id="KW-1185">Reference proteome</keyword>
<name>A0A8H4JNR9_9HYPO</name>
<evidence type="ECO:0000256" key="2">
    <source>
        <dbReference type="ARBA" id="ARBA00023125"/>
    </source>
</evidence>
<dbReference type="PANTHER" id="PTHR19303:SF74">
    <property type="entry name" value="POGO TRANSPOSABLE ELEMENT WITH KRAB DOMAIN"/>
    <property type="match status" value="1"/>
</dbReference>
<dbReference type="AlphaFoldDB" id="A0A8H4JNR9"/>
<dbReference type="SUPFAM" id="SSF46689">
    <property type="entry name" value="Homeodomain-like"/>
    <property type="match status" value="2"/>
</dbReference>
<dbReference type="InterPro" id="IPR004875">
    <property type="entry name" value="DDE_SF_endonuclease_dom"/>
</dbReference>
<dbReference type="EMBL" id="JAADJG010000851">
    <property type="protein sequence ID" value="KAF4435476.1"/>
    <property type="molecule type" value="Genomic_DNA"/>
</dbReference>
<dbReference type="InterPro" id="IPR009057">
    <property type="entry name" value="Homeodomain-like_sf"/>
</dbReference>
<evidence type="ECO:0000259" key="6">
    <source>
        <dbReference type="PROSITE" id="PS50960"/>
    </source>
</evidence>
<evidence type="ECO:0000256" key="1">
    <source>
        <dbReference type="ARBA" id="ARBA00004123"/>
    </source>
</evidence>
<dbReference type="OrthoDB" id="5396311at2759"/>
<evidence type="ECO:0000256" key="5">
    <source>
        <dbReference type="SAM" id="MobiDB-lite"/>
    </source>
</evidence>
<evidence type="ECO:0000259" key="7">
    <source>
        <dbReference type="PROSITE" id="PS51253"/>
    </source>
</evidence>
<dbReference type="InterPro" id="IPR050863">
    <property type="entry name" value="CenT-Element_Derived"/>
</dbReference>
<dbReference type="Pfam" id="PF03221">
    <property type="entry name" value="HTH_Tnp_Tc5"/>
    <property type="match status" value="1"/>
</dbReference>
<evidence type="ECO:0008006" key="10">
    <source>
        <dbReference type="Google" id="ProtNLM"/>
    </source>
</evidence>
<dbReference type="Gene3D" id="1.10.10.60">
    <property type="entry name" value="Homeodomain-like"/>
    <property type="match status" value="1"/>
</dbReference>
<accession>A0A8H4JNR9</accession>
<evidence type="ECO:0000256" key="3">
    <source>
        <dbReference type="ARBA" id="ARBA00023242"/>
    </source>
</evidence>
<dbReference type="Pfam" id="PF05225">
    <property type="entry name" value="HTH_psq"/>
    <property type="match status" value="1"/>
</dbReference>
<dbReference type="GO" id="GO:0005634">
    <property type="term" value="C:nucleus"/>
    <property type="evidence" value="ECO:0007669"/>
    <property type="project" value="UniProtKB-SubCell"/>
</dbReference>